<dbReference type="RefSeq" id="WP_183499294.1">
    <property type="nucleotide sequence ID" value="NZ_BAABCO010000001.1"/>
</dbReference>
<reference evidence="2 3" key="1">
    <citation type="submission" date="2020-08" db="EMBL/GenBank/DDBJ databases">
        <title>Sequencing the genomes of 1000 actinobacteria strains.</title>
        <authorList>
            <person name="Klenk H.-P."/>
        </authorList>
    </citation>
    <scope>NUCLEOTIDE SEQUENCE [LARGE SCALE GENOMIC DNA]</scope>
    <source>
        <strain evidence="2 3">DSM 19600</strain>
    </source>
</reference>
<dbReference type="AlphaFoldDB" id="A0AA40SNZ0"/>
<evidence type="ECO:0000313" key="2">
    <source>
        <dbReference type="EMBL" id="MBB4139659.1"/>
    </source>
</evidence>
<keyword evidence="1" id="KW-1133">Transmembrane helix</keyword>
<protein>
    <recommendedName>
        <fullName evidence="4">DUF2993 domain-containing protein</fullName>
    </recommendedName>
</protein>
<proteinExistence type="predicted"/>
<evidence type="ECO:0008006" key="4">
    <source>
        <dbReference type="Google" id="ProtNLM"/>
    </source>
</evidence>
<dbReference type="InterPro" id="IPR021373">
    <property type="entry name" value="DUF2993"/>
</dbReference>
<comment type="caution">
    <text evidence="2">The sequence shown here is derived from an EMBL/GenBank/DDBJ whole genome shotgun (WGS) entry which is preliminary data.</text>
</comment>
<keyword evidence="1" id="KW-0472">Membrane</keyword>
<keyword evidence="1" id="KW-0812">Transmembrane</keyword>
<organism evidence="2 3">
    <name type="scientific">Microbacterium invictum</name>
    <dbReference type="NCBI Taxonomy" id="515415"/>
    <lineage>
        <taxon>Bacteria</taxon>
        <taxon>Bacillati</taxon>
        <taxon>Actinomycetota</taxon>
        <taxon>Actinomycetes</taxon>
        <taxon>Micrococcales</taxon>
        <taxon>Microbacteriaceae</taxon>
        <taxon>Microbacterium</taxon>
    </lineage>
</organism>
<dbReference type="Pfam" id="PF11209">
    <property type="entry name" value="LmeA"/>
    <property type="match status" value="1"/>
</dbReference>
<feature type="transmembrane region" description="Helical" evidence="1">
    <location>
        <begin position="34"/>
        <end position="54"/>
    </location>
</feature>
<evidence type="ECO:0000256" key="1">
    <source>
        <dbReference type="SAM" id="Phobius"/>
    </source>
</evidence>
<keyword evidence="3" id="KW-1185">Reference proteome</keyword>
<evidence type="ECO:0000313" key="3">
    <source>
        <dbReference type="Proteomes" id="UP000549113"/>
    </source>
</evidence>
<name>A0AA40SNZ0_9MICO</name>
<dbReference type="EMBL" id="JACIFH010000001">
    <property type="protein sequence ID" value="MBB4139659.1"/>
    <property type="molecule type" value="Genomic_DNA"/>
</dbReference>
<dbReference type="Proteomes" id="UP000549113">
    <property type="component" value="Unassembled WGS sequence"/>
</dbReference>
<sequence length="279" mass="29114">MTDDTHDTAPIPDPAAQWVLATPGRPATKPKRAVWPWLVAAAAVVVLVVVAWIAGEQIARNLLVNTVREQVITQLSLPADQQVDVDVPGPVLPQLIGGEIDEITIASDDVVFGELSGDVSVHATGVPVRGDGPMDAASATITLDEAQLTALLGTIEDFPADTVVIDAPAIEISMELQLFALTVPVGITLVPSAAGGDLVLTPSTLRVAGTEITAEALSRQFGAIAGTVIRDWQVCIADQLPAGVMLNGVEVNRDDIVAEFEIDGEIITDETLQQPGSCA</sequence>
<gene>
    <name evidence="2" type="ORF">BKA10_001453</name>
</gene>
<accession>A0AA40SNZ0</accession>